<dbReference type="EMBL" id="VAJM01000006">
    <property type="protein sequence ID" value="TLM91907.1"/>
    <property type="molecule type" value="Genomic_DNA"/>
</dbReference>
<organism evidence="1 2">
    <name type="scientific">Hymenobacter jeollabukensis</name>
    <dbReference type="NCBI Taxonomy" id="2025313"/>
    <lineage>
        <taxon>Bacteria</taxon>
        <taxon>Pseudomonadati</taxon>
        <taxon>Bacteroidota</taxon>
        <taxon>Cytophagia</taxon>
        <taxon>Cytophagales</taxon>
        <taxon>Hymenobacteraceae</taxon>
        <taxon>Hymenobacter</taxon>
    </lineage>
</organism>
<comment type="caution">
    <text evidence="1">The sequence shown here is derived from an EMBL/GenBank/DDBJ whole genome shotgun (WGS) entry which is preliminary data.</text>
</comment>
<sequence length="71" mass="7644">MSQPDFQRRVYLIVDTAYGEQLGGLPAYTALEIIGCASDAALVELDLRVTEQTARSFVATRGLRPSVAPSS</sequence>
<evidence type="ECO:0000313" key="2">
    <source>
        <dbReference type="Proteomes" id="UP000305517"/>
    </source>
</evidence>
<name>A0A5R8WP95_9BACT</name>
<proteinExistence type="predicted"/>
<dbReference type="OrthoDB" id="9902492at2"/>
<keyword evidence="2" id="KW-1185">Reference proteome</keyword>
<dbReference type="AlphaFoldDB" id="A0A5R8WP95"/>
<dbReference type="Proteomes" id="UP000305517">
    <property type="component" value="Unassembled WGS sequence"/>
</dbReference>
<dbReference type="RefSeq" id="WP_138078973.1">
    <property type="nucleotide sequence ID" value="NZ_VAJM01000006.1"/>
</dbReference>
<gene>
    <name evidence="1" type="ORF">FDY95_15255</name>
</gene>
<evidence type="ECO:0000313" key="1">
    <source>
        <dbReference type="EMBL" id="TLM91907.1"/>
    </source>
</evidence>
<accession>A0A5R8WP95</accession>
<reference evidence="1 2" key="1">
    <citation type="submission" date="2019-05" db="EMBL/GenBank/DDBJ databases">
        <title>Hymenobacter edaphi sp. nov., isolated from abandoned arsenic-contaminated farmland soil.</title>
        <authorList>
            <person name="Nie L."/>
        </authorList>
    </citation>
    <scope>NUCLEOTIDE SEQUENCE [LARGE SCALE GENOMIC DNA]</scope>
    <source>
        <strain evidence="1 2">1-3-3-8</strain>
    </source>
</reference>
<protein>
    <submittedName>
        <fullName evidence="1">Uncharacterized protein</fullName>
    </submittedName>
</protein>